<dbReference type="GO" id="GO:0008483">
    <property type="term" value="F:transaminase activity"/>
    <property type="evidence" value="ECO:0007669"/>
    <property type="project" value="InterPro"/>
</dbReference>
<evidence type="ECO:0000313" key="5">
    <source>
        <dbReference type="Proteomes" id="UP000290900"/>
    </source>
</evidence>
<dbReference type="GO" id="GO:0005829">
    <property type="term" value="C:cytosol"/>
    <property type="evidence" value="ECO:0007669"/>
    <property type="project" value="TreeGrafter"/>
</dbReference>
<evidence type="ECO:0000256" key="1">
    <source>
        <dbReference type="ARBA" id="ARBA00008954"/>
    </source>
</evidence>
<sequence>MTVDKHQSYVFQNKVSDKGLLCVGTKNDGMSIVLEDPKTKERKVLLDGISGAAVCSLGHNDPEIIDHLSEYAKESAYTFGGHYGNYASEDLSKFLCDKSNGLFSSCLWTGSGSEANENAMKIMRQYFLEKGDNKRYKFISRKQAYHGFTIGALSIGDNTRKPPFEPILLSAEQTPKLAACYPYRGIKEGMTEEDYTKELLADAEKVFIDNDPSTICGVIVETVGGSTIGTPTPPKGYLDGLRDIAHKYGALFMCDEVMCGLGRCGYPFTFQHPDFGLSSGGPDLISVGKTIGSGYVTLAGVMISPKVVDAFEEGTDQIIGAQTYHCHAFNCRVGLAVQEKIYRDHLIDNVRILGNQIKKELKEQLKDCRVAGDVRGAGNFLTVEAVKDRKTKEPFDPSLKIGSVLEQKCFDKGLILMGASGTIYSKQVGDNKVIGYGDHCTIGPAFCFTKEQAEFIVKTIVEAFKEVEKEQLD</sequence>
<evidence type="ECO:0000313" key="4">
    <source>
        <dbReference type="EMBL" id="VEU24187.1"/>
    </source>
</evidence>
<dbReference type="Pfam" id="PF00202">
    <property type="entry name" value="Aminotran_3"/>
    <property type="match status" value="1"/>
</dbReference>
<dbReference type="Gene3D" id="3.90.1150.10">
    <property type="entry name" value="Aspartate Aminotransferase, domain 1"/>
    <property type="match status" value="1"/>
</dbReference>
<dbReference type="Proteomes" id="UP000290900">
    <property type="component" value="Unassembled WGS sequence"/>
</dbReference>
<comment type="similarity">
    <text evidence="1 3">Belongs to the class-III pyridoxal-phosphate-dependent aminotransferase family.</text>
</comment>
<dbReference type="CDD" id="cd00610">
    <property type="entry name" value="OAT_like"/>
    <property type="match status" value="1"/>
</dbReference>
<keyword evidence="5" id="KW-1185">Reference proteome</keyword>
<dbReference type="InParanoid" id="A0A448YTG5"/>
<dbReference type="OrthoDB" id="10261433at2759"/>
<dbReference type="PANTHER" id="PTHR43094">
    <property type="entry name" value="AMINOTRANSFERASE"/>
    <property type="match status" value="1"/>
</dbReference>
<evidence type="ECO:0000256" key="2">
    <source>
        <dbReference type="ARBA" id="ARBA00022898"/>
    </source>
</evidence>
<dbReference type="InterPro" id="IPR015421">
    <property type="entry name" value="PyrdxlP-dep_Trfase_major"/>
</dbReference>
<gene>
    <name evidence="4" type="ORF">BRENAR_LOCUS4915</name>
</gene>
<dbReference type="Gene3D" id="3.40.640.10">
    <property type="entry name" value="Type I PLP-dependent aspartate aminotransferase-like (Major domain)"/>
    <property type="match status" value="1"/>
</dbReference>
<dbReference type="PANTHER" id="PTHR43094:SF1">
    <property type="entry name" value="AMINOTRANSFERASE CLASS-III"/>
    <property type="match status" value="1"/>
</dbReference>
<accession>A0A448YTG5</accession>
<protein>
    <submittedName>
        <fullName evidence="4">DEKNAAC105311</fullName>
    </submittedName>
</protein>
<dbReference type="SUPFAM" id="SSF53383">
    <property type="entry name" value="PLP-dependent transferases"/>
    <property type="match status" value="1"/>
</dbReference>
<dbReference type="InterPro" id="IPR015424">
    <property type="entry name" value="PyrdxlP-dep_Trfase"/>
</dbReference>
<dbReference type="InterPro" id="IPR015422">
    <property type="entry name" value="PyrdxlP-dep_Trfase_small"/>
</dbReference>
<proteinExistence type="inferred from homology"/>
<dbReference type="STRING" id="13370.A0A448YTG5"/>
<organism evidence="4 5">
    <name type="scientific">Brettanomyces naardenensis</name>
    <name type="common">Yeast</name>
    <dbReference type="NCBI Taxonomy" id="13370"/>
    <lineage>
        <taxon>Eukaryota</taxon>
        <taxon>Fungi</taxon>
        <taxon>Dikarya</taxon>
        <taxon>Ascomycota</taxon>
        <taxon>Saccharomycotina</taxon>
        <taxon>Pichiomycetes</taxon>
        <taxon>Pichiales</taxon>
        <taxon>Pichiaceae</taxon>
        <taxon>Brettanomyces</taxon>
    </lineage>
</organism>
<dbReference type="GO" id="GO:0030170">
    <property type="term" value="F:pyridoxal phosphate binding"/>
    <property type="evidence" value="ECO:0007669"/>
    <property type="project" value="InterPro"/>
</dbReference>
<keyword evidence="2 3" id="KW-0663">Pyridoxal phosphate</keyword>
<dbReference type="InterPro" id="IPR005814">
    <property type="entry name" value="Aminotrans_3"/>
</dbReference>
<dbReference type="AlphaFoldDB" id="A0A448YTG5"/>
<dbReference type="EMBL" id="CAACVR010000075">
    <property type="protein sequence ID" value="VEU24187.1"/>
    <property type="molecule type" value="Genomic_DNA"/>
</dbReference>
<reference evidence="4 5" key="1">
    <citation type="submission" date="2018-12" db="EMBL/GenBank/DDBJ databases">
        <authorList>
            <person name="Tiukova I."/>
            <person name="Dainat J."/>
        </authorList>
    </citation>
    <scope>NUCLEOTIDE SEQUENCE [LARGE SCALE GENOMIC DNA]</scope>
</reference>
<name>A0A448YTG5_BRENA</name>
<evidence type="ECO:0000256" key="3">
    <source>
        <dbReference type="RuleBase" id="RU003560"/>
    </source>
</evidence>